<name>A0A542UNU0_9ACTN</name>
<reference evidence="1 2" key="1">
    <citation type="submission" date="2019-06" db="EMBL/GenBank/DDBJ databases">
        <title>Sequencing the genomes of 1000 actinobacteria strains.</title>
        <authorList>
            <person name="Klenk H.-P."/>
        </authorList>
    </citation>
    <scope>NUCLEOTIDE SEQUENCE [LARGE SCALE GENOMIC DNA]</scope>
    <source>
        <strain evidence="1 2">DSM 41929</strain>
    </source>
</reference>
<dbReference type="EMBL" id="VFNX01000001">
    <property type="protein sequence ID" value="TQL00771.1"/>
    <property type="molecule type" value="Genomic_DNA"/>
</dbReference>
<dbReference type="AlphaFoldDB" id="A0A542UNU0"/>
<sequence length="85" mass="10169">MIDTVIWLIGFRYHVAPDRIIRCFYLVDNARDQQEARRIAAERAETPAERGRRKHLILDQAWTEIRCLHCDSLGRWKFELAEDSR</sequence>
<accession>A0A542UNU0</accession>
<comment type="caution">
    <text evidence="1">The sequence shown here is derived from an EMBL/GenBank/DDBJ whole genome shotgun (WGS) entry which is preliminary data.</text>
</comment>
<keyword evidence="2" id="KW-1185">Reference proteome</keyword>
<proteinExistence type="predicted"/>
<organism evidence="1 2">
    <name type="scientific">Streptomyces puniciscabiei</name>
    <dbReference type="NCBI Taxonomy" id="164348"/>
    <lineage>
        <taxon>Bacteria</taxon>
        <taxon>Bacillati</taxon>
        <taxon>Actinomycetota</taxon>
        <taxon>Actinomycetes</taxon>
        <taxon>Kitasatosporales</taxon>
        <taxon>Streptomycetaceae</taxon>
        <taxon>Streptomyces</taxon>
    </lineage>
</organism>
<dbReference type="Proteomes" id="UP000318103">
    <property type="component" value="Unassembled WGS sequence"/>
</dbReference>
<protein>
    <submittedName>
        <fullName evidence="1">Uncharacterized protein</fullName>
    </submittedName>
</protein>
<evidence type="ECO:0000313" key="1">
    <source>
        <dbReference type="EMBL" id="TQL00771.1"/>
    </source>
</evidence>
<gene>
    <name evidence="1" type="ORF">FB563_5888</name>
</gene>
<evidence type="ECO:0000313" key="2">
    <source>
        <dbReference type="Proteomes" id="UP000318103"/>
    </source>
</evidence>